<dbReference type="InterPro" id="IPR038595">
    <property type="entry name" value="LOR_sf"/>
</dbReference>
<dbReference type="Pfam" id="PF04525">
    <property type="entry name" value="LOR"/>
    <property type="match status" value="1"/>
</dbReference>
<dbReference type="OrthoDB" id="652749at2759"/>
<name>A0A6A5LMT1_LUPAL</name>
<comment type="similarity">
    <text evidence="1">Belongs to the LOR family.</text>
</comment>
<reference evidence="3" key="1">
    <citation type="journal article" date="2020" name="Nat. Commun.">
        <title>Genome sequence of the cluster root forming white lupin.</title>
        <authorList>
            <person name="Hufnagel B."/>
            <person name="Marques A."/>
            <person name="Soriano A."/>
            <person name="Marques L."/>
            <person name="Divol F."/>
            <person name="Doumas P."/>
            <person name="Sallet E."/>
            <person name="Mancinotti D."/>
            <person name="Carrere S."/>
            <person name="Marande W."/>
            <person name="Arribat S."/>
            <person name="Keller J."/>
            <person name="Huneau C."/>
            <person name="Blein T."/>
            <person name="Aime D."/>
            <person name="Laguerre M."/>
            <person name="Taylor J."/>
            <person name="Schubert V."/>
            <person name="Nelson M."/>
            <person name="Geu-Flores F."/>
            <person name="Crespi M."/>
            <person name="Gallardo-Guerrero K."/>
            <person name="Delaux P.-M."/>
            <person name="Salse J."/>
            <person name="Berges H."/>
            <person name="Guyot R."/>
            <person name="Gouzy J."/>
            <person name="Peret B."/>
        </authorList>
    </citation>
    <scope>NUCLEOTIDE SEQUENCE [LARGE SCALE GENOMIC DNA]</scope>
    <source>
        <strain evidence="3">cv. Amiga</strain>
    </source>
</reference>
<evidence type="ECO:0000313" key="3">
    <source>
        <dbReference type="Proteomes" id="UP000447434"/>
    </source>
</evidence>
<accession>A0A6A5LMT1</accession>
<protein>
    <submittedName>
        <fullName evidence="2">Putative tubby-like domain-containing protein</fullName>
    </submittedName>
</protein>
<comment type="caution">
    <text evidence="2">The sequence shown here is derived from an EMBL/GenBank/DDBJ whole genome shotgun (WGS) entry which is preliminary data.</text>
</comment>
<dbReference type="EMBL" id="WOCE01000009">
    <property type="protein sequence ID" value="KAE9607737.1"/>
    <property type="molecule type" value="Genomic_DNA"/>
</dbReference>
<dbReference type="InterPro" id="IPR025659">
    <property type="entry name" value="Tubby-like_C"/>
</dbReference>
<organism evidence="2 3">
    <name type="scientific">Lupinus albus</name>
    <name type="common">White lupine</name>
    <name type="synonym">Lupinus termis</name>
    <dbReference type="NCBI Taxonomy" id="3870"/>
    <lineage>
        <taxon>Eukaryota</taxon>
        <taxon>Viridiplantae</taxon>
        <taxon>Streptophyta</taxon>
        <taxon>Embryophyta</taxon>
        <taxon>Tracheophyta</taxon>
        <taxon>Spermatophyta</taxon>
        <taxon>Magnoliopsida</taxon>
        <taxon>eudicotyledons</taxon>
        <taxon>Gunneridae</taxon>
        <taxon>Pentapetalae</taxon>
        <taxon>rosids</taxon>
        <taxon>fabids</taxon>
        <taxon>Fabales</taxon>
        <taxon>Fabaceae</taxon>
        <taxon>Papilionoideae</taxon>
        <taxon>50 kb inversion clade</taxon>
        <taxon>genistoids sensu lato</taxon>
        <taxon>core genistoids</taxon>
        <taxon>Genisteae</taxon>
        <taxon>Lupinus</taxon>
    </lineage>
</organism>
<dbReference type="PANTHER" id="PTHR31087">
    <property type="match status" value="1"/>
</dbReference>
<dbReference type="AlphaFoldDB" id="A0A6A5LMT1"/>
<gene>
    <name evidence="2" type="ORF">Lalb_Chr09g0333321</name>
</gene>
<evidence type="ECO:0000313" key="2">
    <source>
        <dbReference type="EMBL" id="KAE9607737.1"/>
    </source>
</evidence>
<dbReference type="SUPFAM" id="SSF54518">
    <property type="entry name" value="Tubby C-terminal domain-like"/>
    <property type="match status" value="1"/>
</dbReference>
<dbReference type="Proteomes" id="UP000447434">
    <property type="component" value="Chromosome 9"/>
</dbReference>
<keyword evidence="3" id="KW-1185">Reference proteome</keyword>
<dbReference type="PANTHER" id="PTHR31087:SF59">
    <property type="entry name" value="PROTEIN LURP-ONE-RELATED 4"/>
    <property type="match status" value="1"/>
</dbReference>
<proteinExistence type="inferred from homology"/>
<sequence length="192" mass="21712">MGKVYPQVSTSSPCFNSKRETYTLWMKSLVFHSNGCTVYDSNGDIVYRVDNYDRKGKSEVNLMDLKGRVLCAIKKKSLSFGSWSGYRCNSPSYGSMKEPWFQVKRCNKMIRRKVECEIEIECQKYCILRNSGKAAFRIVNVDGHIVAEAKKKYSPSGVALDNDVLTLDVAEDTDHSLVMALVTVYGLICGRM</sequence>
<evidence type="ECO:0000256" key="1">
    <source>
        <dbReference type="ARBA" id="ARBA00005437"/>
    </source>
</evidence>
<dbReference type="Gene3D" id="2.40.160.200">
    <property type="entry name" value="LURP1-related"/>
    <property type="match status" value="1"/>
</dbReference>
<dbReference type="InterPro" id="IPR007612">
    <property type="entry name" value="LOR"/>
</dbReference>